<name>A0A6H5H6E0_9HEMI</name>
<dbReference type="AlphaFoldDB" id="A0A6H5H6E0"/>
<sequence length="200" mass="22762">MEAFRSLGFYQGFDPEETMKRLAARNLEYANSENAKTIFELSSLGVAARHVLGTTFLASCLSHIVLNAFRKVHKVLFCIHVLSDRVIHRLRKATSTTQKTSDLYTTAFSHQPPLYNLNSSLDLSRGFLRYHVLTCPSERPGKGRRDNGREPLGFCHRAPEAKSSDPPRTRQLPCPDRPLIIFVQLKILDFLELNFISLIF</sequence>
<gene>
    <name evidence="2" type="ORF">NTEN_LOCUS14346</name>
    <name evidence="3" type="ORF">NTEN_LOCUS14350</name>
</gene>
<feature type="region of interest" description="Disordered" evidence="1">
    <location>
        <begin position="139"/>
        <end position="171"/>
    </location>
</feature>
<accession>A0A6H5H6E0</accession>
<evidence type="ECO:0000313" key="3">
    <source>
        <dbReference type="EMBL" id="CAB0009178.1"/>
    </source>
</evidence>
<feature type="compositionally biased region" description="Basic and acidic residues" evidence="1">
    <location>
        <begin position="139"/>
        <end position="149"/>
    </location>
</feature>
<evidence type="ECO:0000256" key="1">
    <source>
        <dbReference type="SAM" id="MobiDB-lite"/>
    </source>
</evidence>
<organism evidence="2 4">
    <name type="scientific">Nesidiocoris tenuis</name>
    <dbReference type="NCBI Taxonomy" id="355587"/>
    <lineage>
        <taxon>Eukaryota</taxon>
        <taxon>Metazoa</taxon>
        <taxon>Ecdysozoa</taxon>
        <taxon>Arthropoda</taxon>
        <taxon>Hexapoda</taxon>
        <taxon>Insecta</taxon>
        <taxon>Pterygota</taxon>
        <taxon>Neoptera</taxon>
        <taxon>Paraneoptera</taxon>
        <taxon>Hemiptera</taxon>
        <taxon>Heteroptera</taxon>
        <taxon>Panheteroptera</taxon>
        <taxon>Cimicomorpha</taxon>
        <taxon>Miridae</taxon>
        <taxon>Dicyphina</taxon>
        <taxon>Nesidiocoris</taxon>
    </lineage>
</organism>
<feature type="compositionally biased region" description="Basic and acidic residues" evidence="1">
    <location>
        <begin position="157"/>
        <end position="168"/>
    </location>
</feature>
<dbReference type="OrthoDB" id="6777148at2759"/>
<dbReference type="Proteomes" id="UP000479000">
    <property type="component" value="Unassembled WGS sequence"/>
</dbReference>
<dbReference type="EMBL" id="CADCXU010021570">
    <property type="protein sequence ID" value="CAB0009174.1"/>
    <property type="molecule type" value="Genomic_DNA"/>
</dbReference>
<evidence type="ECO:0000313" key="4">
    <source>
        <dbReference type="Proteomes" id="UP000479000"/>
    </source>
</evidence>
<keyword evidence="4" id="KW-1185">Reference proteome</keyword>
<proteinExistence type="predicted"/>
<protein>
    <submittedName>
        <fullName evidence="2">Uncharacterized protein</fullName>
    </submittedName>
</protein>
<dbReference type="EMBL" id="CADCXU010021571">
    <property type="protein sequence ID" value="CAB0009178.1"/>
    <property type="molecule type" value="Genomic_DNA"/>
</dbReference>
<evidence type="ECO:0000313" key="2">
    <source>
        <dbReference type="EMBL" id="CAB0009174.1"/>
    </source>
</evidence>
<reference evidence="2 4" key="1">
    <citation type="submission" date="2020-02" db="EMBL/GenBank/DDBJ databases">
        <authorList>
            <person name="Ferguson B K."/>
        </authorList>
    </citation>
    <scope>NUCLEOTIDE SEQUENCE [LARGE SCALE GENOMIC DNA]</scope>
</reference>